<evidence type="ECO:0000313" key="2">
    <source>
        <dbReference type="Proteomes" id="UP000640489"/>
    </source>
</evidence>
<name>A0A930V881_9ACTN</name>
<dbReference type="Proteomes" id="UP000640489">
    <property type="component" value="Unassembled WGS sequence"/>
</dbReference>
<sequence>MHEKERFVRSGGVFGLDDVVGDFDAAGVDAVRQIADMIRTQAREGVRSAMALAGSAAQSKFQLFPGDCDFFERVHITAPTREDAIEVLALTMIEAVARTFTNPHLQFAEMKLGLYPAPYSRAEEPVGQGSPISWGLEDLDVRMIRVVDATGETHRLRMHEVAMDPGFVKLDWVYADRERDRVVPVSKVIDATWESPDGSIIALDGVLDSFYQEVYLDPESQVDVERLVQHVSPDGLENYLDQIAGEIAKYSAEGHENYGKVAKRLYNITRILRRDADASYLRQLFDDPPARLYQVGGTMHALSEAIRAERLDRETIAGQLAALEGTIADCYVGADRDEIIALVRRLPDMDEDELLAAAERIAAASNTQVSDYFQQKIDESPGLKNVYELVLKEAPRKPGEHA</sequence>
<organism evidence="1 2">
    <name type="scientific">Nocardioides islandensis</name>
    <dbReference type="NCBI Taxonomy" id="433663"/>
    <lineage>
        <taxon>Bacteria</taxon>
        <taxon>Bacillati</taxon>
        <taxon>Actinomycetota</taxon>
        <taxon>Actinomycetes</taxon>
        <taxon>Propionibacteriales</taxon>
        <taxon>Nocardioidaceae</taxon>
        <taxon>Nocardioides</taxon>
    </lineage>
</organism>
<keyword evidence="2" id="KW-1185">Reference proteome</keyword>
<comment type="caution">
    <text evidence="1">The sequence shown here is derived from an EMBL/GenBank/DDBJ whole genome shotgun (WGS) entry which is preliminary data.</text>
</comment>
<protein>
    <submittedName>
        <fullName evidence="1">Uncharacterized protein</fullName>
    </submittedName>
</protein>
<evidence type="ECO:0000313" key="1">
    <source>
        <dbReference type="EMBL" id="MBF4761747.1"/>
    </source>
</evidence>
<dbReference type="RefSeq" id="WP_194704941.1">
    <property type="nucleotide sequence ID" value="NZ_JADKPN010000001.1"/>
</dbReference>
<dbReference type="AlphaFoldDB" id="A0A930V881"/>
<accession>A0A930V881</accession>
<proteinExistence type="predicted"/>
<reference evidence="1" key="1">
    <citation type="submission" date="2020-11" db="EMBL/GenBank/DDBJ databases">
        <title>Nocardioides sp. nov., isolated from Soil of Cynanchum wilfordii Hemsley rhizosphere.</title>
        <authorList>
            <person name="Lee J.-S."/>
            <person name="Suh M.K."/>
            <person name="Kim J.-S."/>
        </authorList>
    </citation>
    <scope>NUCLEOTIDE SEQUENCE</scope>
    <source>
        <strain evidence="1">KCTC 19275</strain>
    </source>
</reference>
<gene>
    <name evidence="1" type="ORF">ISU07_01295</name>
</gene>
<dbReference type="EMBL" id="JADKPN010000001">
    <property type="protein sequence ID" value="MBF4761747.1"/>
    <property type="molecule type" value="Genomic_DNA"/>
</dbReference>